<evidence type="ECO:0000256" key="2">
    <source>
        <dbReference type="ARBA" id="ARBA00006873"/>
    </source>
</evidence>
<evidence type="ECO:0000256" key="6">
    <source>
        <dbReference type="ARBA" id="ARBA00022723"/>
    </source>
</evidence>
<comment type="catalytic activity">
    <reaction evidence="1 11">
        <text>2 a phenolic donor + H2O2 = 2 a phenolic radical donor + 2 H2O</text>
        <dbReference type="Rhea" id="RHEA:56136"/>
        <dbReference type="ChEBI" id="CHEBI:15377"/>
        <dbReference type="ChEBI" id="CHEBI:16240"/>
        <dbReference type="ChEBI" id="CHEBI:139520"/>
        <dbReference type="ChEBI" id="CHEBI:139521"/>
        <dbReference type="EC" id="1.11.1.7"/>
    </reaction>
</comment>
<dbReference type="PRINTS" id="PR00458">
    <property type="entry name" value="PEROXIDASE"/>
</dbReference>
<keyword evidence="7 11" id="KW-0560">Oxidoreductase</keyword>
<keyword evidence="5 11" id="KW-0349">Heme</keyword>
<dbReference type="InterPro" id="IPR002016">
    <property type="entry name" value="Haem_peroxidase"/>
</dbReference>
<dbReference type="EMBL" id="JAYDYQ010002534">
    <property type="protein sequence ID" value="KAK4484293.1"/>
    <property type="molecule type" value="Genomic_DNA"/>
</dbReference>
<evidence type="ECO:0000256" key="10">
    <source>
        <dbReference type="ARBA" id="ARBA00023180"/>
    </source>
</evidence>
<dbReference type="Gene3D" id="1.10.420.10">
    <property type="entry name" value="Peroxidase, domain 2"/>
    <property type="match status" value="1"/>
</dbReference>
<dbReference type="Pfam" id="PF00141">
    <property type="entry name" value="peroxidase"/>
    <property type="match status" value="1"/>
</dbReference>
<sequence length="322" mass="35638">MMMKNRKTKLAYFSLSFCKICNFSSLCNLILVYFSIVKSVEFDLIQQSVHQRSGSDQKVIPTGCDGSVLLDDTVTLQGEKKASNNINALKGFRIIDRIKNRLESECPGTVSCADILTIAARDAVLLVGGPYWDVPLGRKDSKTAGYELSETNLPTADEGLLSIISKFIYQGLSVTDMVALSGAHTIGMARCVNFRNRIYGDFVATSGINSLTKQYLSNLKSVCPPLKGSENNESAMDYVSPNLFDNSYYQILLRGEGLINSDQELYSSIMAVQTKKLVAKYAENAIAFFEQFSESMVKLGNITNEDTYVNGEVRKNCRFVNT</sequence>
<evidence type="ECO:0000256" key="11">
    <source>
        <dbReference type="RuleBase" id="RU362060"/>
    </source>
</evidence>
<dbReference type="PRINTS" id="PR00461">
    <property type="entry name" value="PLPEROXIDASE"/>
</dbReference>
<dbReference type="PROSITE" id="PS00435">
    <property type="entry name" value="PEROXIDASE_1"/>
    <property type="match status" value="1"/>
</dbReference>
<comment type="similarity">
    <text evidence="2">Belongs to the peroxidase family. Ascorbate peroxidase subfamily.</text>
</comment>
<keyword evidence="10" id="KW-0325">Glycoprotein</keyword>
<dbReference type="InterPro" id="IPR019793">
    <property type="entry name" value="Peroxidases_heam-ligand_BS"/>
</dbReference>
<dbReference type="Gene3D" id="1.10.520.10">
    <property type="match status" value="1"/>
</dbReference>
<comment type="function">
    <text evidence="11">Removal of H(2)O(2), oxidation of toxic reductants, biosynthesis and degradation of lignin, suberization, auxin catabolism, response to environmental stresses such as wounding, pathogen attack and oxidative stress.</text>
</comment>
<keyword evidence="11" id="KW-0376">Hydrogen peroxide</keyword>
<comment type="subcellular location">
    <subcellularLocation>
        <location evidence="11">Secreted</location>
    </subcellularLocation>
</comment>
<evidence type="ECO:0000313" key="14">
    <source>
        <dbReference type="Proteomes" id="UP001291926"/>
    </source>
</evidence>
<feature type="domain" description="Plant heme peroxidase family profile" evidence="12">
    <location>
        <begin position="63"/>
        <end position="321"/>
    </location>
</feature>
<proteinExistence type="inferred from homology"/>
<evidence type="ECO:0000313" key="13">
    <source>
        <dbReference type="EMBL" id="KAK4484293.1"/>
    </source>
</evidence>
<evidence type="ECO:0000256" key="5">
    <source>
        <dbReference type="ARBA" id="ARBA00022617"/>
    </source>
</evidence>
<organism evidence="13 14">
    <name type="scientific">Penstemon davidsonii</name>
    <dbReference type="NCBI Taxonomy" id="160366"/>
    <lineage>
        <taxon>Eukaryota</taxon>
        <taxon>Viridiplantae</taxon>
        <taxon>Streptophyta</taxon>
        <taxon>Embryophyta</taxon>
        <taxon>Tracheophyta</taxon>
        <taxon>Spermatophyta</taxon>
        <taxon>Magnoliopsida</taxon>
        <taxon>eudicotyledons</taxon>
        <taxon>Gunneridae</taxon>
        <taxon>Pentapetalae</taxon>
        <taxon>asterids</taxon>
        <taxon>lamiids</taxon>
        <taxon>Lamiales</taxon>
        <taxon>Plantaginaceae</taxon>
        <taxon>Cheloneae</taxon>
        <taxon>Penstemon</taxon>
    </lineage>
</organism>
<keyword evidence="11" id="KW-0964">Secreted</keyword>
<keyword evidence="11" id="KW-0106">Calcium</keyword>
<dbReference type="PANTHER" id="PTHR31388:SF9">
    <property type="entry name" value="PEROXIDASE 11"/>
    <property type="match status" value="1"/>
</dbReference>
<evidence type="ECO:0000259" key="12">
    <source>
        <dbReference type="PROSITE" id="PS50873"/>
    </source>
</evidence>
<evidence type="ECO:0000256" key="8">
    <source>
        <dbReference type="ARBA" id="ARBA00023004"/>
    </source>
</evidence>
<comment type="cofactor">
    <cofactor evidence="11">
        <name>heme b</name>
        <dbReference type="ChEBI" id="CHEBI:60344"/>
    </cofactor>
    <text evidence="11">Binds 1 heme b (iron(II)-protoporphyrin IX) group per subunit.</text>
</comment>
<dbReference type="InterPro" id="IPR000823">
    <property type="entry name" value="Peroxidase_pln"/>
</dbReference>
<reference evidence="13 14" key="1">
    <citation type="journal article" date="2023" name="bioRxiv">
        <title>Genome report: Whole genome sequence and annotation of Penstemon davidsonii.</title>
        <authorList>
            <person name="Ostevik K.L."/>
            <person name="Alabady M."/>
            <person name="Zhang M."/>
            <person name="Rausher M.D."/>
        </authorList>
    </citation>
    <scope>NUCLEOTIDE SEQUENCE [LARGE SCALE GENOMIC DNA]</scope>
    <source>
        <strain evidence="13">DNT005</strain>
        <tissue evidence="13">Whole leaf</tissue>
    </source>
</reference>
<dbReference type="EC" id="1.11.1.7" evidence="3 11"/>
<dbReference type="InterPro" id="IPR033905">
    <property type="entry name" value="Secretory_peroxidase"/>
</dbReference>
<protein>
    <recommendedName>
        <fullName evidence="3 11">Peroxidase</fullName>
        <ecNumber evidence="3 11">1.11.1.7</ecNumber>
    </recommendedName>
</protein>
<evidence type="ECO:0000256" key="1">
    <source>
        <dbReference type="ARBA" id="ARBA00000189"/>
    </source>
</evidence>
<gene>
    <name evidence="13" type="ORF">RD792_011521</name>
</gene>
<name>A0ABR0D4U0_9LAMI</name>
<keyword evidence="9" id="KW-1015">Disulfide bond</keyword>
<keyword evidence="6 11" id="KW-0479">Metal-binding</keyword>
<dbReference type="PANTHER" id="PTHR31388">
    <property type="entry name" value="PEROXIDASE 72-RELATED"/>
    <property type="match status" value="1"/>
</dbReference>
<dbReference type="CDD" id="cd00693">
    <property type="entry name" value="secretory_peroxidase"/>
    <property type="match status" value="1"/>
</dbReference>
<keyword evidence="8 11" id="KW-0408">Iron</keyword>
<accession>A0ABR0D4U0</accession>
<evidence type="ECO:0000256" key="3">
    <source>
        <dbReference type="ARBA" id="ARBA00012313"/>
    </source>
</evidence>
<dbReference type="Proteomes" id="UP001291926">
    <property type="component" value="Unassembled WGS sequence"/>
</dbReference>
<evidence type="ECO:0000256" key="7">
    <source>
        <dbReference type="ARBA" id="ARBA00023002"/>
    </source>
</evidence>
<dbReference type="SUPFAM" id="SSF48113">
    <property type="entry name" value="Heme-dependent peroxidases"/>
    <property type="match status" value="1"/>
</dbReference>
<evidence type="ECO:0000256" key="4">
    <source>
        <dbReference type="ARBA" id="ARBA00022559"/>
    </source>
</evidence>
<dbReference type="PROSITE" id="PS50873">
    <property type="entry name" value="PEROXIDASE_4"/>
    <property type="match status" value="1"/>
</dbReference>
<comment type="cofactor">
    <cofactor evidence="11">
        <name>Ca(2+)</name>
        <dbReference type="ChEBI" id="CHEBI:29108"/>
    </cofactor>
    <text evidence="11">Binds 2 calcium ions per subunit.</text>
</comment>
<keyword evidence="4 11" id="KW-0575">Peroxidase</keyword>
<comment type="caution">
    <text evidence="13">The sequence shown here is derived from an EMBL/GenBank/DDBJ whole genome shotgun (WGS) entry which is preliminary data.</text>
</comment>
<comment type="similarity">
    <text evidence="11">Belongs to the peroxidase family. Classical plant (class III) peroxidase subfamily.</text>
</comment>
<evidence type="ECO:0000256" key="9">
    <source>
        <dbReference type="ARBA" id="ARBA00023157"/>
    </source>
</evidence>
<keyword evidence="14" id="KW-1185">Reference proteome</keyword>
<dbReference type="InterPro" id="IPR010255">
    <property type="entry name" value="Haem_peroxidase_sf"/>
</dbReference>